<keyword evidence="3" id="KW-1185">Reference proteome</keyword>
<dbReference type="EMBL" id="JBHUJC010000041">
    <property type="protein sequence ID" value="MFD2277374.1"/>
    <property type="molecule type" value="Genomic_DNA"/>
</dbReference>
<gene>
    <name evidence="2" type="ORF">ACFSQZ_12910</name>
</gene>
<name>A0ABW5E4M9_9BACT</name>
<evidence type="ECO:0000313" key="2">
    <source>
        <dbReference type="EMBL" id="MFD2277374.1"/>
    </source>
</evidence>
<dbReference type="Gene3D" id="3.20.20.70">
    <property type="entry name" value="Aldolase class I"/>
    <property type="match status" value="1"/>
</dbReference>
<dbReference type="InterPro" id="IPR000891">
    <property type="entry name" value="PYR_CT"/>
</dbReference>
<comment type="caution">
    <text evidence="2">The sequence shown here is derived from an EMBL/GenBank/DDBJ whole genome shotgun (WGS) entry which is preliminary data.</text>
</comment>
<dbReference type="InterPro" id="IPR013785">
    <property type="entry name" value="Aldolase_TIM"/>
</dbReference>
<sequence>METPILKTNLSLRDGQQSTLAVTDWVLDTAKMASVLAATERAGFNSAEVAGGQSFQTAISNGYNPFVITDALNNALIKENGEKALDLQMLFRGANALGFRHYDKDVVEATLREFIKNGISKIRCFDALNDIDNLYLPESVKQIENIILQGAICFGHYPHAPERYTDEYFVNYAKQLVANGFTHIAIKDMSGQMTAKRMSSLLPALQSYLKPLNIPIELHIHSTNSNSSKEAAQKAIELGIDSIETVEGPLAGGSSHHSLSDLAPELISDEESYQSLLKKSRSIWPSPQRKDDDIDPQLKEKLCSAGVPGGAMPFVIRDLRTQMPTIVAKFKKITDAASSSQNKFAIGQTNSIPVKAVGEINFNDLVELFITELKRVCQDAAFPLLVTPTADICCKQAIANLAFGKNPYSHKLEDRYLTANGDTGADPRFTKLILGHYGEFKSYDDTIPTFQPSEEILSFFEAHNPLNLKRATQHPSLRENGDDMKEARAAAWKLIQTEGPKALSFANFDQLTLMYALKPSSAPGVDPIANAVEAYYKRASQARVGGTGVTFPGYEAIMQPILEHLGALYAVKPELVPADVMQIKLADLGRNLYRRLFRTYATLTITQEVTRVRNNLTNLVSSDHTTDTLKQAVAHVGDSFRNLDFLPESQAEAAYESARERFRQLTLCELFGTLALTHSLVNSVDKHGTDPTKPAERAITLEDITHFSHAKSSKPDSEWERRLQLTISTRHFQVENDLRKRVRTWQSI</sequence>
<dbReference type="PROSITE" id="PS50991">
    <property type="entry name" value="PYR_CT"/>
    <property type="match status" value="1"/>
</dbReference>
<dbReference type="Proteomes" id="UP001597297">
    <property type="component" value="Unassembled WGS sequence"/>
</dbReference>
<dbReference type="PANTHER" id="PTHR43778">
    <property type="entry name" value="PYRUVATE CARBOXYLASE"/>
    <property type="match status" value="1"/>
</dbReference>
<protein>
    <recommendedName>
        <fullName evidence="1">Pyruvate carboxyltransferase domain-containing protein</fullName>
    </recommendedName>
</protein>
<proteinExistence type="predicted"/>
<dbReference type="InterPro" id="IPR055268">
    <property type="entry name" value="PCB-like"/>
</dbReference>
<accession>A0ABW5E4M9</accession>
<organism evidence="2 3">
    <name type="scientific">Rubritalea spongiae</name>
    <dbReference type="NCBI Taxonomy" id="430797"/>
    <lineage>
        <taxon>Bacteria</taxon>
        <taxon>Pseudomonadati</taxon>
        <taxon>Verrucomicrobiota</taxon>
        <taxon>Verrucomicrobiia</taxon>
        <taxon>Verrucomicrobiales</taxon>
        <taxon>Rubritaleaceae</taxon>
        <taxon>Rubritalea</taxon>
    </lineage>
</organism>
<evidence type="ECO:0000313" key="3">
    <source>
        <dbReference type="Proteomes" id="UP001597297"/>
    </source>
</evidence>
<dbReference type="SUPFAM" id="SSF51569">
    <property type="entry name" value="Aldolase"/>
    <property type="match status" value="1"/>
</dbReference>
<reference evidence="3" key="1">
    <citation type="journal article" date="2019" name="Int. J. Syst. Evol. Microbiol.">
        <title>The Global Catalogue of Microorganisms (GCM) 10K type strain sequencing project: providing services to taxonomists for standard genome sequencing and annotation.</title>
        <authorList>
            <consortium name="The Broad Institute Genomics Platform"/>
            <consortium name="The Broad Institute Genome Sequencing Center for Infectious Disease"/>
            <person name="Wu L."/>
            <person name="Ma J."/>
        </authorList>
    </citation>
    <scope>NUCLEOTIDE SEQUENCE [LARGE SCALE GENOMIC DNA]</scope>
    <source>
        <strain evidence="3">JCM 16545</strain>
    </source>
</reference>
<dbReference type="PANTHER" id="PTHR43778:SF2">
    <property type="entry name" value="PYRUVATE CARBOXYLASE, MITOCHONDRIAL"/>
    <property type="match status" value="1"/>
</dbReference>
<evidence type="ECO:0000259" key="1">
    <source>
        <dbReference type="PROSITE" id="PS50991"/>
    </source>
</evidence>
<dbReference type="RefSeq" id="WP_377093840.1">
    <property type="nucleotide sequence ID" value="NZ_JBHSJM010000001.1"/>
</dbReference>
<feature type="domain" description="Pyruvate carboxyltransferase" evidence="1">
    <location>
        <begin position="5"/>
        <end position="283"/>
    </location>
</feature>